<comment type="caution">
    <text evidence="5">The sequence shown here is derived from an EMBL/GenBank/DDBJ whole genome shotgun (WGS) entry which is preliminary data.</text>
</comment>
<dbReference type="EMBL" id="CAJVPL010000013">
    <property type="protein sequence ID" value="CAG8433896.1"/>
    <property type="molecule type" value="Genomic_DNA"/>
</dbReference>
<organism evidence="5 6">
    <name type="scientific">Ambispora gerdemannii</name>
    <dbReference type="NCBI Taxonomy" id="144530"/>
    <lineage>
        <taxon>Eukaryota</taxon>
        <taxon>Fungi</taxon>
        <taxon>Fungi incertae sedis</taxon>
        <taxon>Mucoromycota</taxon>
        <taxon>Glomeromycotina</taxon>
        <taxon>Glomeromycetes</taxon>
        <taxon>Archaeosporales</taxon>
        <taxon>Ambisporaceae</taxon>
        <taxon>Ambispora</taxon>
    </lineage>
</organism>
<evidence type="ECO:0000313" key="5">
    <source>
        <dbReference type="EMBL" id="CAG8433896.1"/>
    </source>
</evidence>
<dbReference type="OrthoDB" id="341511at2759"/>
<dbReference type="GO" id="GO:0031422">
    <property type="term" value="C:RecQ family helicase-topoisomerase III complex"/>
    <property type="evidence" value="ECO:0007669"/>
    <property type="project" value="TreeGrafter"/>
</dbReference>
<accession>A0A9N8V1K9</accession>
<sequence>MQENTILLFIRTQLEPRGIYLREDWLTDTIQKIRQEQLDLFVDFENNQQNQEDLLKWVYFHFLKSHLRNSSTPRLPLDIKAISSKWIANDSHQGFVLEIEECLEVGTAAHRLYNIKQQTDEGYYSQGHKYVEIKRDEDDGSVPVISFPRAILKITLTDGYQAVTAMEMRLMQTEQGGKFVSLSMNTPRGTKIMVHNVKVIKGILLLDSTNIKFIGGVGDEPKPLEELEEMLCKRLGRQAAPLDQSNINTATTSPTTEIETGEPTTGIETGELTTRIETRAPTTEIETGGSNPTTTTPSYLSATTSFTRPNTSFVNPTSSSSTAKKRPIGEVSFSSPENSPPRNSIINNSIARPNNVIPLVNSVNKKTAAAEHFYENPIGSSSNTPFARQDNPFKNKESNNDDNNYIDFLEKNPKSTSLFNTLPVIDKKLLLPSSSVSSEAPIEVVDPFKHIIEVADNLPELSSASSSSVVKQNEYPPLIQTPTPKKIKARARFQVRKKNLWLKETPSSLNTCSSSSESYVSRRDSHQPLLTQKADEDFLKCIMRIASLQGGSLKQGKPFSHIPATFDHHNVTYH</sequence>
<dbReference type="Proteomes" id="UP000789831">
    <property type="component" value="Unassembled WGS sequence"/>
</dbReference>
<dbReference type="PANTHER" id="PTHR14790">
    <property type="entry name" value="RECQ-MEDIATED GENOME INSTABILITY PROTEIN 1 RMI1"/>
    <property type="match status" value="1"/>
</dbReference>
<feature type="region of interest" description="Disordered" evidence="3">
    <location>
        <begin position="376"/>
        <end position="399"/>
    </location>
</feature>
<reference evidence="5" key="1">
    <citation type="submission" date="2021-06" db="EMBL/GenBank/DDBJ databases">
        <authorList>
            <person name="Kallberg Y."/>
            <person name="Tangrot J."/>
            <person name="Rosling A."/>
        </authorList>
    </citation>
    <scope>NUCLEOTIDE SEQUENCE</scope>
    <source>
        <strain evidence="5">MT106</strain>
    </source>
</reference>
<comment type="similarity">
    <text evidence="1">Belongs to the RMI1 family.</text>
</comment>
<protein>
    <recommendedName>
        <fullName evidence="2">RecQ-mediated genome instability protein 1</fullName>
    </recommendedName>
</protein>
<name>A0A9N8V1K9_9GLOM</name>
<feature type="compositionally biased region" description="Low complexity" evidence="3">
    <location>
        <begin position="249"/>
        <end position="266"/>
    </location>
</feature>
<dbReference type="PANTHER" id="PTHR14790:SF15">
    <property type="entry name" value="RECQ-MEDIATED GENOME INSTABILITY PROTEIN 1"/>
    <property type="match status" value="1"/>
</dbReference>
<feature type="non-terminal residue" evidence="5">
    <location>
        <position position="1"/>
    </location>
</feature>
<dbReference type="Gene3D" id="2.40.50.770">
    <property type="entry name" value="RecQ-mediated genome instability protein Rmi1, C-terminal domain"/>
    <property type="match status" value="1"/>
</dbReference>
<feature type="compositionally biased region" description="Low complexity" evidence="3">
    <location>
        <begin position="287"/>
        <end position="305"/>
    </location>
</feature>
<dbReference type="InterPro" id="IPR013894">
    <property type="entry name" value="RMI1_OB"/>
</dbReference>
<feature type="compositionally biased region" description="Low complexity" evidence="3">
    <location>
        <begin position="332"/>
        <end position="348"/>
    </location>
</feature>
<dbReference type="InterPro" id="IPR042470">
    <property type="entry name" value="RMI1_N_C_sf"/>
</dbReference>
<feature type="region of interest" description="Disordered" evidence="3">
    <location>
        <begin position="283"/>
        <end position="348"/>
    </location>
</feature>
<evidence type="ECO:0000259" key="4">
    <source>
        <dbReference type="Pfam" id="PF08585"/>
    </source>
</evidence>
<dbReference type="GO" id="GO:0000724">
    <property type="term" value="P:double-strand break repair via homologous recombination"/>
    <property type="evidence" value="ECO:0007669"/>
    <property type="project" value="TreeGrafter"/>
</dbReference>
<feature type="region of interest" description="Disordered" evidence="3">
    <location>
        <begin position="246"/>
        <end position="266"/>
    </location>
</feature>
<dbReference type="AlphaFoldDB" id="A0A9N8V1K9"/>
<evidence type="ECO:0000313" key="6">
    <source>
        <dbReference type="Proteomes" id="UP000789831"/>
    </source>
</evidence>
<dbReference type="GO" id="GO:0000712">
    <property type="term" value="P:resolution of meiotic recombination intermediates"/>
    <property type="evidence" value="ECO:0007669"/>
    <property type="project" value="TreeGrafter"/>
</dbReference>
<evidence type="ECO:0000256" key="3">
    <source>
        <dbReference type="SAM" id="MobiDB-lite"/>
    </source>
</evidence>
<keyword evidence="6" id="KW-1185">Reference proteome</keyword>
<feature type="compositionally biased region" description="Polar residues" evidence="3">
    <location>
        <begin position="306"/>
        <end position="322"/>
    </location>
</feature>
<evidence type="ECO:0000256" key="2">
    <source>
        <dbReference type="ARBA" id="ARBA00018987"/>
    </source>
</evidence>
<dbReference type="GO" id="GO:0016604">
    <property type="term" value="C:nuclear body"/>
    <property type="evidence" value="ECO:0007669"/>
    <property type="project" value="TreeGrafter"/>
</dbReference>
<proteinExistence type="inferred from homology"/>
<dbReference type="Pfam" id="PF08585">
    <property type="entry name" value="RMI1_N_C"/>
    <property type="match status" value="1"/>
</dbReference>
<feature type="domain" description="RecQ mediated genome instability protein 1 OB-fold" evidence="4">
    <location>
        <begin position="91"/>
        <end position="216"/>
    </location>
</feature>
<evidence type="ECO:0000256" key="1">
    <source>
        <dbReference type="ARBA" id="ARBA00006395"/>
    </source>
</evidence>
<gene>
    <name evidence="5" type="ORF">AGERDE_LOCUS271</name>
</gene>